<evidence type="ECO:0000313" key="3">
    <source>
        <dbReference type="Proteomes" id="UP000030671"/>
    </source>
</evidence>
<feature type="compositionally biased region" description="Polar residues" evidence="1">
    <location>
        <begin position="53"/>
        <end position="64"/>
    </location>
</feature>
<evidence type="ECO:0000256" key="1">
    <source>
        <dbReference type="SAM" id="MobiDB-lite"/>
    </source>
</evidence>
<name>W4JU71_HETIT</name>
<feature type="region of interest" description="Disordered" evidence="1">
    <location>
        <begin position="1"/>
        <end position="203"/>
    </location>
</feature>
<dbReference type="AlphaFoldDB" id="W4JU71"/>
<evidence type="ECO:0000313" key="2">
    <source>
        <dbReference type="EMBL" id="ETW77102.1"/>
    </source>
</evidence>
<dbReference type="RefSeq" id="XP_009550648.1">
    <property type="nucleotide sequence ID" value="XM_009552353.1"/>
</dbReference>
<dbReference type="Proteomes" id="UP000030671">
    <property type="component" value="Unassembled WGS sequence"/>
</dbReference>
<dbReference type="GeneID" id="20666089"/>
<protein>
    <submittedName>
        <fullName evidence="2">Uncharacterized protein</fullName>
    </submittedName>
</protein>
<reference evidence="2 3" key="1">
    <citation type="journal article" date="2012" name="New Phytol.">
        <title>Insight into trade-off between wood decay and parasitism from the genome of a fungal forest pathogen.</title>
        <authorList>
            <person name="Olson A."/>
            <person name="Aerts A."/>
            <person name="Asiegbu F."/>
            <person name="Belbahri L."/>
            <person name="Bouzid O."/>
            <person name="Broberg A."/>
            <person name="Canback B."/>
            <person name="Coutinho P.M."/>
            <person name="Cullen D."/>
            <person name="Dalman K."/>
            <person name="Deflorio G."/>
            <person name="van Diepen L.T."/>
            <person name="Dunand C."/>
            <person name="Duplessis S."/>
            <person name="Durling M."/>
            <person name="Gonthier P."/>
            <person name="Grimwood J."/>
            <person name="Fossdal C.G."/>
            <person name="Hansson D."/>
            <person name="Henrissat B."/>
            <person name="Hietala A."/>
            <person name="Himmelstrand K."/>
            <person name="Hoffmeister D."/>
            <person name="Hogberg N."/>
            <person name="James T.Y."/>
            <person name="Karlsson M."/>
            <person name="Kohler A."/>
            <person name="Kues U."/>
            <person name="Lee Y.H."/>
            <person name="Lin Y.C."/>
            <person name="Lind M."/>
            <person name="Lindquist E."/>
            <person name="Lombard V."/>
            <person name="Lucas S."/>
            <person name="Lunden K."/>
            <person name="Morin E."/>
            <person name="Murat C."/>
            <person name="Park J."/>
            <person name="Raffaello T."/>
            <person name="Rouze P."/>
            <person name="Salamov A."/>
            <person name="Schmutz J."/>
            <person name="Solheim H."/>
            <person name="Stahlberg J."/>
            <person name="Velez H."/>
            <person name="de Vries R.P."/>
            <person name="Wiebenga A."/>
            <person name="Woodward S."/>
            <person name="Yakovlev I."/>
            <person name="Garbelotto M."/>
            <person name="Martin F."/>
            <person name="Grigoriev I.V."/>
            <person name="Stenlid J."/>
        </authorList>
    </citation>
    <scope>NUCLEOTIDE SEQUENCE [LARGE SCALE GENOMIC DNA]</scope>
    <source>
        <strain evidence="2 3">TC 32-1</strain>
    </source>
</reference>
<sequence>MNARVYRQRCSRPAIGPRPHPTDEGKKKRVRIAHGAHARARTRKSGPPALALSSVSRMRSSTEGLSMPGPASPPTHLDIARASHTAADPRPCALSESSPSQASKLQRAALPSPPLFAPPRTQGLRRVRSQRAPDAWSARAGGRIISTPSSPESRVPSPIPKPEAAPSGRSPPTKEPASFGAARAPLSSHTDPASAAGASVSDARRVCAVKAKTTGAGPERLREARAVTLERG</sequence>
<gene>
    <name evidence="2" type="ORF">HETIRDRAFT_105694</name>
</gene>
<dbReference type="EMBL" id="KI925463">
    <property type="protein sequence ID" value="ETW77102.1"/>
    <property type="molecule type" value="Genomic_DNA"/>
</dbReference>
<feature type="compositionally biased region" description="Basic residues" evidence="1">
    <location>
        <begin position="1"/>
        <end position="10"/>
    </location>
</feature>
<proteinExistence type="predicted"/>
<organism evidence="2 3">
    <name type="scientific">Heterobasidion irregulare (strain TC 32-1)</name>
    <dbReference type="NCBI Taxonomy" id="747525"/>
    <lineage>
        <taxon>Eukaryota</taxon>
        <taxon>Fungi</taxon>
        <taxon>Dikarya</taxon>
        <taxon>Basidiomycota</taxon>
        <taxon>Agaricomycotina</taxon>
        <taxon>Agaricomycetes</taxon>
        <taxon>Russulales</taxon>
        <taxon>Bondarzewiaceae</taxon>
        <taxon>Heterobasidion</taxon>
        <taxon>Heterobasidion annosum species complex</taxon>
    </lineage>
</organism>
<dbReference type="HOGENOM" id="CLU_1195011_0_0_1"/>
<dbReference type="InParanoid" id="W4JU71"/>
<dbReference type="KEGG" id="hir:HETIRDRAFT_105694"/>
<accession>W4JU71</accession>
<feature type="compositionally biased region" description="Polar residues" evidence="1">
    <location>
        <begin position="95"/>
        <end position="104"/>
    </location>
</feature>
<feature type="compositionally biased region" description="Basic residues" evidence="1">
    <location>
        <begin position="27"/>
        <end position="44"/>
    </location>
</feature>
<keyword evidence="3" id="KW-1185">Reference proteome</keyword>